<dbReference type="RefSeq" id="WP_111502555.1">
    <property type="nucleotide sequence ID" value="NZ_QKYN01000074.1"/>
</dbReference>
<dbReference type="EC" id="2.7.11.1" evidence="1"/>
<dbReference type="PANTHER" id="PTHR43289:SF6">
    <property type="entry name" value="SERINE_THREONINE-PROTEIN KINASE NEKL-3"/>
    <property type="match status" value="1"/>
</dbReference>
<dbReference type="GO" id="GO:0005524">
    <property type="term" value="F:ATP binding"/>
    <property type="evidence" value="ECO:0007669"/>
    <property type="project" value="UniProtKB-KW"/>
</dbReference>
<evidence type="ECO:0000256" key="6">
    <source>
        <dbReference type="ARBA" id="ARBA00022840"/>
    </source>
</evidence>
<protein>
    <recommendedName>
        <fullName evidence="1">non-specific serine/threonine protein kinase</fullName>
        <ecNumber evidence="1">2.7.11.1</ecNumber>
    </recommendedName>
</protein>
<evidence type="ECO:0000259" key="7">
    <source>
        <dbReference type="PROSITE" id="PS50011"/>
    </source>
</evidence>
<dbReference type="GO" id="GO:0004674">
    <property type="term" value="F:protein serine/threonine kinase activity"/>
    <property type="evidence" value="ECO:0007669"/>
    <property type="project" value="UniProtKB-KW"/>
</dbReference>
<proteinExistence type="predicted"/>
<name>A0A2X0J172_9ACTN</name>
<evidence type="ECO:0000256" key="1">
    <source>
        <dbReference type="ARBA" id="ARBA00012513"/>
    </source>
</evidence>
<evidence type="ECO:0000313" key="9">
    <source>
        <dbReference type="Proteomes" id="UP000248889"/>
    </source>
</evidence>
<accession>A0A2X0J172</accession>
<dbReference type="SMART" id="SM00220">
    <property type="entry name" value="S_TKc"/>
    <property type="match status" value="1"/>
</dbReference>
<dbReference type="Proteomes" id="UP000248889">
    <property type="component" value="Unassembled WGS sequence"/>
</dbReference>
<dbReference type="EMBL" id="QKYN01000074">
    <property type="protein sequence ID" value="RAG83966.1"/>
    <property type="molecule type" value="Genomic_DNA"/>
</dbReference>
<dbReference type="AlphaFoldDB" id="A0A2X0J172"/>
<evidence type="ECO:0000256" key="2">
    <source>
        <dbReference type="ARBA" id="ARBA00022527"/>
    </source>
</evidence>
<keyword evidence="6" id="KW-0067">ATP-binding</keyword>
<feature type="domain" description="Protein kinase" evidence="7">
    <location>
        <begin position="11"/>
        <end position="275"/>
    </location>
</feature>
<organism evidence="8 9">
    <name type="scientific">Streptacidiphilus pinicola</name>
    <dbReference type="NCBI Taxonomy" id="2219663"/>
    <lineage>
        <taxon>Bacteria</taxon>
        <taxon>Bacillati</taxon>
        <taxon>Actinomycetota</taxon>
        <taxon>Actinomycetes</taxon>
        <taxon>Kitasatosporales</taxon>
        <taxon>Streptomycetaceae</taxon>
        <taxon>Streptacidiphilus</taxon>
    </lineage>
</organism>
<dbReference type="OrthoDB" id="5174795at2"/>
<evidence type="ECO:0000313" key="8">
    <source>
        <dbReference type="EMBL" id="RAG83966.1"/>
    </source>
</evidence>
<keyword evidence="3" id="KW-0808">Transferase</keyword>
<dbReference type="SUPFAM" id="SSF56112">
    <property type="entry name" value="Protein kinase-like (PK-like)"/>
    <property type="match status" value="1"/>
</dbReference>
<keyword evidence="5" id="KW-0418">Kinase</keyword>
<dbReference type="PROSITE" id="PS50011">
    <property type="entry name" value="PROTEIN_KINASE_DOM"/>
    <property type="match status" value="1"/>
</dbReference>
<evidence type="ECO:0000256" key="4">
    <source>
        <dbReference type="ARBA" id="ARBA00022741"/>
    </source>
</evidence>
<keyword evidence="9" id="KW-1185">Reference proteome</keyword>
<dbReference type="CDD" id="cd14014">
    <property type="entry name" value="STKc_PknB_like"/>
    <property type="match status" value="1"/>
</dbReference>
<dbReference type="InterPro" id="IPR011009">
    <property type="entry name" value="Kinase-like_dom_sf"/>
</dbReference>
<keyword evidence="4" id="KW-0547">Nucleotide-binding</keyword>
<reference evidence="8 9" key="1">
    <citation type="submission" date="2018-06" db="EMBL/GenBank/DDBJ databases">
        <title>Streptacidiphilus pinicola sp. nov., isolated from pine grove soil.</title>
        <authorList>
            <person name="Roh S.G."/>
            <person name="Park S."/>
            <person name="Kim M.-K."/>
            <person name="Yun B.-R."/>
            <person name="Park J."/>
            <person name="Kim M.J."/>
            <person name="Kim Y.S."/>
            <person name="Kim S.B."/>
        </authorList>
    </citation>
    <scope>NUCLEOTIDE SEQUENCE [LARGE SCALE GENOMIC DNA]</scope>
    <source>
        <strain evidence="8 9">MMS16-CNU450</strain>
    </source>
</reference>
<gene>
    <name evidence="8" type="ORF">DN069_19630</name>
</gene>
<dbReference type="Gene3D" id="3.30.200.20">
    <property type="entry name" value="Phosphorylase Kinase, domain 1"/>
    <property type="match status" value="1"/>
</dbReference>
<dbReference type="InterPro" id="IPR000719">
    <property type="entry name" value="Prot_kinase_dom"/>
</dbReference>
<dbReference type="Pfam" id="PF00069">
    <property type="entry name" value="Pkinase"/>
    <property type="match status" value="1"/>
</dbReference>
<comment type="caution">
    <text evidence="8">The sequence shown here is derived from an EMBL/GenBank/DDBJ whole genome shotgun (WGS) entry which is preliminary data.</text>
</comment>
<sequence>MEENTLVQGRYRLQRRIGRGGAGEVWQAEDEALGRQVAVKCLVPDGPNDGQLVRERFRREARLAAGLQHPGITVVHDFGESSGVLFLVMELLSGEDLGRLLDAARDRRLRPAEAIGISRQIAEALVYTHQRGVIHRDLKPGNLIRTVDGTVKICDFGIARLGSDQNVTARLGGNTFAVGTPYYMSPEQIEGAGLDERADLYSFGCVLYELLLGHPPFYKGDPLVVLLDHRDAEPPPLRAERPEIPEALERLVLDLLAKDPDKRPSSAREVLHRLDESAQAAPPPRGTLPPWARGIGPVPVSLVRLTPEPPALTALTRRWTA</sequence>
<keyword evidence="2" id="KW-0723">Serine/threonine-protein kinase</keyword>
<dbReference type="PANTHER" id="PTHR43289">
    <property type="entry name" value="MITOGEN-ACTIVATED PROTEIN KINASE KINASE KINASE 20-RELATED"/>
    <property type="match status" value="1"/>
</dbReference>
<evidence type="ECO:0000256" key="3">
    <source>
        <dbReference type="ARBA" id="ARBA00022679"/>
    </source>
</evidence>
<dbReference type="Gene3D" id="1.10.510.10">
    <property type="entry name" value="Transferase(Phosphotransferase) domain 1"/>
    <property type="match status" value="1"/>
</dbReference>
<evidence type="ECO:0000256" key="5">
    <source>
        <dbReference type="ARBA" id="ARBA00022777"/>
    </source>
</evidence>